<protein>
    <submittedName>
        <fullName evidence="1">Uncharacterized protein</fullName>
    </submittedName>
</protein>
<dbReference type="RefSeq" id="XP_033604541.1">
    <property type="nucleotide sequence ID" value="XM_033745212.1"/>
</dbReference>
<organism evidence="1 2">
    <name type="scientific">Pseudovirgaria hyperparasitica</name>
    <dbReference type="NCBI Taxonomy" id="470096"/>
    <lineage>
        <taxon>Eukaryota</taxon>
        <taxon>Fungi</taxon>
        <taxon>Dikarya</taxon>
        <taxon>Ascomycota</taxon>
        <taxon>Pezizomycotina</taxon>
        <taxon>Dothideomycetes</taxon>
        <taxon>Dothideomycetes incertae sedis</taxon>
        <taxon>Acrospermales</taxon>
        <taxon>Acrospermaceae</taxon>
        <taxon>Pseudovirgaria</taxon>
    </lineage>
</organism>
<evidence type="ECO:0000313" key="1">
    <source>
        <dbReference type="EMBL" id="KAF2762090.1"/>
    </source>
</evidence>
<proteinExistence type="predicted"/>
<gene>
    <name evidence="1" type="ORF">EJ05DRAFT_482878</name>
</gene>
<name>A0A6A6WJ05_9PEZI</name>
<dbReference type="Proteomes" id="UP000799437">
    <property type="component" value="Unassembled WGS sequence"/>
</dbReference>
<reference evidence="1" key="1">
    <citation type="journal article" date="2020" name="Stud. Mycol.">
        <title>101 Dothideomycetes genomes: a test case for predicting lifestyles and emergence of pathogens.</title>
        <authorList>
            <person name="Haridas S."/>
            <person name="Albert R."/>
            <person name="Binder M."/>
            <person name="Bloem J."/>
            <person name="Labutti K."/>
            <person name="Salamov A."/>
            <person name="Andreopoulos B."/>
            <person name="Baker S."/>
            <person name="Barry K."/>
            <person name="Bills G."/>
            <person name="Bluhm B."/>
            <person name="Cannon C."/>
            <person name="Castanera R."/>
            <person name="Culley D."/>
            <person name="Daum C."/>
            <person name="Ezra D."/>
            <person name="Gonzalez J."/>
            <person name="Henrissat B."/>
            <person name="Kuo A."/>
            <person name="Liang C."/>
            <person name="Lipzen A."/>
            <person name="Lutzoni F."/>
            <person name="Magnuson J."/>
            <person name="Mondo S."/>
            <person name="Nolan M."/>
            <person name="Ohm R."/>
            <person name="Pangilinan J."/>
            <person name="Park H.-J."/>
            <person name="Ramirez L."/>
            <person name="Alfaro M."/>
            <person name="Sun H."/>
            <person name="Tritt A."/>
            <person name="Yoshinaga Y."/>
            <person name="Zwiers L.-H."/>
            <person name="Turgeon B."/>
            <person name="Goodwin S."/>
            <person name="Spatafora J."/>
            <person name="Crous P."/>
            <person name="Grigoriev I."/>
        </authorList>
    </citation>
    <scope>NUCLEOTIDE SEQUENCE</scope>
    <source>
        <strain evidence="1">CBS 121739</strain>
    </source>
</reference>
<dbReference type="EMBL" id="ML996566">
    <property type="protein sequence ID" value="KAF2762090.1"/>
    <property type="molecule type" value="Genomic_DNA"/>
</dbReference>
<accession>A0A6A6WJ05</accession>
<keyword evidence="2" id="KW-1185">Reference proteome</keyword>
<dbReference type="GeneID" id="54486266"/>
<dbReference type="AlphaFoldDB" id="A0A6A6WJ05"/>
<evidence type="ECO:0000313" key="2">
    <source>
        <dbReference type="Proteomes" id="UP000799437"/>
    </source>
</evidence>
<sequence length="180" mass="20669">MHHPWVVLVCCPHNKGSILRDGRRIFRTGAEINDGIWGMRRRRRRRREGRGGIDGWMRLSSRVDDVLRTSRSRVYTEGAKSNNDILLATQVSTQAPSNFGDTILKVADCVDIRYRGTWSSPEKHVTQSKTKPAKQESAISQYSGSMCLWASRCSISECIYIKAKRTKNPYTDKYFVYFAM</sequence>